<dbReference type="SUPFAM" id="SSF81324">
    <property type="entry name" value="Voltage-gated potassium channels"/>
    <property type="match status" value="1"/>
</dbReference>
<reference evidence="24 25" key="1">
    <citation type="journal article" date="2018" name="Gigascience">
        <title>Genomes of trombidid mites reveal novel predicted allergens and laterally-transferred genes associated with secondary metabolism.</title>
        <authorList>
            <person name="Dong X."/>
            <person name="Chaisiri K."/>
            <person name="Xia D."/>
            <person name="Armstrong S.D."/>
            <person name="Fang Y."/>
            <person name="Donnelly M.J."/>
            <person name="Kadowaki T."/>
            <person name="McGarry J.W."/>
            <person name="Darby A.C."/>
            <person name="Makepeace B.L."/>
        </authorList>
    </citation>
    <scope>NUCLEOTIDE SEQUENCE [LARGE SCALE GENOMIC DNA]</scope>
    <source>
        <strain evidence="24">UoL-WK</strain>
    </source>
</reference>
<dbReference type="InterPro" id="IPR015683">
    <property type="entry name" value="Ionotropic_Glu_rcpt"/>
</dbReference>
<evidence type="ECO:0000256" key="6">
    <source>
        <dbReference type="ARBA" id="ARBA00022989"/>
    </source>
</evidence>
<protein>
    <submittedName>
        <fullName evidence="24">Glutamate [NMDA] receptor subunit 1-like protein</fullName>
    </submittedName>
</protein>
<feature type="domain" description="Ionotropic glutamate receptor L-glutamate and glycine-binding" evidence="23">
    <location>
        <begin position="438"/>
        <end position="502"/>
    </location>
</feature>
<keyword evidence="7" id="KW-0770">Synapse</keyword>
<keyword evidence="21" id="KW-0732">Signal</keyword>
<feature type="chain" id="PRO_5018583763" evidence="21">
    <location>
        <begin position="20"/>
        <end position="1035"/>
    </location>
</feature>
<evidence type="ECO:0000256" key="17">
    <source>
        <dbReference type="PIRSR" id="PIRSR601508-2"/>
    </source>
</evidence>
<dbReference type="STRING" id="1965070.A0A3S3PZL9"/>
<accession>A0A3S3PZL9</accession>
<feature type="transmembrane region" description="Helical" evidence="20">
    <location>
        <begin position="557"/>
        <end position="575"/>
    </location>
</feature>
<evidence type="ECO:0000256" key="21">
    <source>
        <dbReference type="SAM" id="SignalP"/>
    </source>
</evidence>
<dbReference type="PRINTS" id="PR00177">
    <property type="entry name" value="NMDARECEPTOR"/>
</dbReference>
<dbReference type="GO" id="GO:0015276">
    <property type="term" value="F:ligand-gated monoatomic ion channel activity"/>
    <property type="evidence" value="ECO:0007669"/>
    <property type="project" value="InterPro"/>
</dbReference>
<dbReference type="InterPro" id="IPR028082">
    <property type="entry name" value="Peripla_BP_I"/>
</dbReference>
<evidence type="ECO:0000256" key="12">
    <source>
        <dbReference type="ARBA" id="ARBA00023257"/>
    </source>
</evidence>
<feature type="binding site" evidence="16">
    <location>
        <position position="513"/>
    </location>
    <ligand>
        <name>L-glutamate</name>
        <dbReference type="ChEBI" id="CHEBI:29985"/>
    </ligand>
</feature>
<proteinExistence type="inferred from homology"/>
<feature type="site" description="Interaction with the cone snail toxin Con-ikot-ikot" evidence="17">
    <location>
        <position position="693"/>
    </location>
</feature>
<dbReference type="InterPro" id="IPR019594">
    <property type="entry name" value="Glu/Gly-bd"/>
</dbReference>
<evidence type="ECO:0000259" key="22">
    <source>
        <dbReference type="SMART" id="SM00079"/>
    </source>
</evidence>
<evidence type="ECO:0000256" key="9">
    <source>
        <dbReference type="ARBA" id="ARBA00023136"/>
    </source>
</evidence>
<evidence type="ECO:0000256" key="4">
    <source>
        <dbReference type="ARBA" id="ARBA00022475"/>
    </source>
</evidence>
<feature type="binding site" evidence="16">
    <location>
        <position position="511"/>
    </location>
    <ligand>
        <name>L-glutamate</name>
        <dbReference type="ChEBI" id="CHEBI:29985"/>
    </ligand>
</feature>
<dbReference type="PANTHER" id="PTHR18966">
    <property type="entry name" value="IONOTROPIC GLUTAMATE RECEPTOR"/>
    <property type="match status" value="1"/>
</dbReference>
<dbReference type="GO" id="GO:0038023">
    <property type="term" value="F:signaling receptor activity"/>
    <property type="evidence" value="ECO:0007669"/>
    <property type="project" value="InterPro"/>
</dbReference>
<evidence type="ECO:0000256" key="10">
    <source>
        <dbReference type="ARBA" id="ARBA00023170"/>
    </source>
</evidence>
<dbReference type="FunFam" id="3.40.190.10:FF:000177">
    <property type="entry name" value="Glutamate [NMDA] receptor subunit 1"/>
    <property type="match status" value="1"/>
</dbReference>
<feature type="domain" description="Ionotropic glutamate receptor C-terminal" evidence="22">
    <location>
        <begin position="433"/>
        <end position="794"/>
    </location>
</feature>
<evidence type="ECO:0000256" key="20">
    <source>
        <dbReference type="SAM" id="Phobius"/>
    </source>
</evidence>
<evidence type="ECO:0000256" key="3">
    <source>
        <dbReference type="ARBA" id="ARBA00022448"/>
    </source>
</evidence>
<dbReference type="SMART" id="SM00918">
    <property type="entry name" value="Lig_chan-Glu_bd"/>
    <property type="match status" value="1"/>
</dbReference>
<feature type="transmembrane region" description="Helical" evidence="20">
    <location>
        <begin position="816"/>
        <end position="839"/>
    </location>
</feature>
<organism evidence="24 25">
    <name type="scientific">Dinothrombium tinctorium</name>
    <dbReference type="NCBI Taxonomy" id="1965070"/>
    <lineage>
        <taxon>Eukaryota</taxon>
        <taxon>Metazoa</taxon>
        <taxon>Ecdysozoa</taxon>
        <taxon>Arthropoda</taxon>
        <taxon>Chelicerata</taxon>
        <taxon>Arachnida</taxon>
        <taxon>Acari</taxon>
        <taxon>Acariformes</taxon>
        <taxon>Trombidiformes</taxon>
        <taxon>Prostigmata</taxon>
        <taxon>Anystina</taxon>
        <taxon>Parasitengona</taxon>
        <taxon>Trombidioidea</taxon>
        <taxon>Trombidiidae</taxon>
        <taxon>Dinothrombium</taxon>
    </lineage>
</organism>
<dbReference type="SMART" id="SM00079">
    <property type="entry name" value="PBPe"/>
    <property type="match status" value="1"/>
</dbReference>
<feature type="transmembrane region" description="Helical" evidence="20">
    <location>
        <begin position="630"/>
        <end position="656"/>
    </location>
</feature>
<evidence type="ECO:0000256" key="15">
    <source>
        <dbReference type="ARBA" id="ARBA00034100"/>
    </source>
</evidence>
<evidence type="ECO:0000256" key="1">
    <source>
        <dbReference type="ARBA" id="ARBA00004651"/>
    </source>
</evidence>
<dbReference type="SUPFAM" id="SSF53850">
    <property type="entry name" value="Periplasmic binding protein-like II"/>
    <property type="match status" value="1"/>
</dbReference>
<evidence type="ECO:0000256" key="2">
    <source>
        <dbReference type="ARBA" id="ARBA00008685"/>
    </source>
</evidence>
<dbReference type="InterPro" id="IPR001828">
    <property type="entry name" value="ANF_lig-bd_rcpt"/>
</dbReference>
<evidence type="ECO:0000256" key="13">
    <source>
        <dbReference type="ARBA" id="ARBA00023286"/>
    </source>
</evidence>
<dbReference type="AlphaFoldDB" id="A0A3S3PZL9"/>
<feature type="binding site" evidence="16">
    <location>
        <position position="518"/>
    </location>
    <ligand>
        <name>L-glutamate</name>
        <dbReference type="ChEBI" id="CHEBI:29985"/>
    </ligand>
</feature>
<keyword evidence="18" id="KW-1015">Disulfide bond</keyword>
<feature type="signal peptide" evidence="21">
    <location>
        <begin position="1"/>
        <end position="19"/>
    </location>
</feature>
<keyword evidence="9 20" id="KW-0472">Membrane</keyword>
<keyword evidence="11" id="KW-0325">Glycoprotein</keyword>
<dbReference type="InterPro" id="IPR001320">
    <property type="entry name" value="Iontro_rcpt_C"/>
</dbReference>
<dbReference type="EMBL" id="NCKU01001841">
    <property type="protein sequence ID" value="RWS11095.1"/>
    <property type="molecule type" value="Genomic_DNA"/>
</dbReference>
<keyword evidence="14" id="KW-0407">Ion channel</keyword>
<evidence type="ECO:0000259" key="23">
    <source>
        <dbReference type="SMART" id="SM00918"/>
    </source>
</evidence>
<keyword evidence="6 20" id="KW-1133">Transmembrane helix</keyword>
<dbReference type="OrthoDB" id="5984008at2759"/>
<dbReference type="GO" id="GO:0045211">
    <property type="term" value="C:postsynaptic membrane"/>
    <property type="evidence" value="ECO:0007669"/>
    <property type="project" value="UniProtKB-SubCell"/>
</dbReference>
<dbReference type="Gene3D" id="3.40.50.2300">
    <property type="match status" value="2"/>
</dbReference>
<dbReference type="Gene3D" id="3.40.190.10">
    <property type="entry name" value="Periplasmic binding protein-like II"/>
    <property type="match status" value="2"/>
</dbReference>
<feature type="compositionally biased region" description="Pro residues" evidence="19">
    <location>
        <begin position="1003"/>
        <end position="1012"/>
    </location>
</feature>
<dbReference type="Pfam" id="PF00060">
    <property type="entry name" value="Lig_chan"/>
    <property type="match status" value="1"/>
</dbReference>
<dbReference type="Proteomes" id="UP000285301">
    <property type="component" value="Unassembled WGS sequence"/>
</dbReference>
<comment type="subcellular location">
    <subcellularLocation>
        <location evidence="1">Cell membrane</location>
        <topology evidence="1">Multi-pass membrane protein</topology>
    </subcellularLocation>
    <subcellularLocation>
        <location evidence="15">Postsynaptic cell membrane</location>
    </subcellularLocation>
</comment>
<feature type="site" description="Crucial to convey clamshell closure to channel opening" evidence="17">
    <location>
        <position position="663"/>
    </location>
</feature>
<dbReference type="CDD" id="cd06379">
    <property type="entry name" value="PBP1_iGluR_NMDA_NR1"/>
    <property type="match status" value="1"/>
</dbReference>
<evidence type="ECO:0000256" key="7">
    <source>
        <dbReference type="ARBA" id="ARBA00023018"/>
    </source>
</evidence>
<dbReference type="Gene3D" id="1.10.287.70">
    <property type="match status" value="1"/>
</dbReference>
<keyword evidence="3" id="KW-0813">Transport</keyword>
<comment type="caution">
    <text evidence="24">The sequence shown here is derived from an EMBL/GenBank/DDBJ whole genome shotgun (WGS) entry which is preliminary data.</text>
</comment>
<dbReference type="InterPro" id="IPR049873">
    <property type="entry name" value="NMDA1-like_N"/>
</dbReference>
<name>A0A3S3PZL9_9ACAR</name>
<keyword evidence="12" id="KW-0628">Postsynaptic cell membrane</keyword>
<evidence type="ECO:0000313" key="24">
    <source>
        <dbReference type="EMBL" id="RWS11095.1"/>
    </source>
</evidence>
<dbReference type="Pfam" id="PF10613">
    <property type="entry name" value="Lig_chan-Glu_bd"/>
    <property type="match status" value="1"/>
</dbReference>
<keyword evidence="5 20" id="KW-0812">Transmembrane</keyword>
<sequence length="1035" mass="116138">MLQILYIFILALLAVKINAAKFADNAKEVFNIGAVLSSGQNIAHFLQEIESSSILLPGGTEVLANTLQMTSNPIRTAQAVCDNLITRQVFAVIVSHPTSGEGSPSSVSFTCGFYDIPVIGISNRDSSLSNKNLHNFFMRTIPPYSHQADVWIEMIRALEYRSVVFIHSSDNDGRSTLGRFQNLADGAKVKVEKVIEYGPKFIHFAEELQAARRLSCRVYIVYANKEDAETIFAQIQSLNMTSSGFVWLVTEQALNASNKPNGILGLKLIDGDNEEAHIKDSVKVVMMALRDLYLKKNITKPPNDCGKTGENKWATGADFLKTLKQQRIKMGATGRVAFDENGDRLESNYDILNFVDGKLIRVGNYSFTKSDDDEDTRSKSKFVLNLDSIIWPGNERKKPLGYYVPTHLRVATITEKPFVYSKLPLDGKCLPNQMLCTRYNLTRKMHENYCCEGYCMDLLRRLSQNLNFTFDLHIVADGLFGSQEFDENGKRKWNGLVAELVYKKADMVIAPLTINPERAKVMDFSKPFKYHGIAMLQKRLPKGAKLTSFLQPFQHTLWVLVMVSVHVVALVLYCLDRLSPFGRYGHEDEEDQLLSDEKALNFSSAIWFAWGVLLNSGVGEKTPRSFSARVLGMVWAGFAMIVVASYTANLAAFLVLDSTETEITGLEDSRLRNPAEGFKYATVKGSAVDVYFRGQVELSNMYRLMEETNKNTAEEAIEDLKTGALNVFFWDQPRLEFEAASDCNLVISGETFGRTGYGIGLQKNSFWTHRTTLEILNATESGFMETLDNKWILKSEKGCENKLEHFPTTLTMENMAGVFMLVAAGILTSIGLIIIEIGYKRRKARRLQKVKSVKKAVQKWKTTVEKRKLMKSSCRRPMVVDAVETCTVQSSGRNPPPPLPFKRSSQNYYGASLDRQRKCFDNSIYLKQSLAPDSVPFTIEKSMNEIIGRNMPLPQQQCLQPHGQQLLSPHYPHFNRQQMMTGAAAVAATSLPDSRYSDADMDIPPPPPPPSASPRSRPTHPLMSYPKKSKNFIPG</sequence>
<dbReference type="SUPFAM" id="SSF53822">
    <property type="entry name" value="Periplasmic binding protein-like I"/>
    <property type="match status" value="1"/>
</dbReference>
<feature type="binding site" evidence="16">
    <location>
        <position position="731"/>
    </location>
    <ligand>
        <name>L-glutamate</name>
        <dbReference type="ChEBI" id="CHEBI:29985"/>
    </ligand>
</feature>
<gene>
    <name evidence="24" type="ORF">B4U79_00633</name>
</gene>
<keyword evidence="8" id="KW-0406">Ion transport</keyword>
<evidence type="ECO:0000256" key="5">
    <source>
        <dbReference type="ARBA" id="ARBA00022692"/>
    </source>
</evidence>
<evidence type="ECO:0000256" key="14">
    <source>
        <dbReference type="ARBA" id="ARBA00023303"/>
    </source>
</evidence>
<keyword evidence="4" id="KW-1003">Cell membrane</keyword>
<feature type="region of interest" description="Disordered" evidence="19">
    <location>
        <begin position="990"/>
        <end position="1035"/>
    </location>
</feature>
<evidence type="ECO:0000256" key="16">
    <source>
        <dbReference type="PIRSR" id="PIRSR601508-1"/>
    </source>
</evidence>
<evidence type="ECO:0000256" key="8">
    <source>
        <dbReference type="ARBA" id="ARBA00023065"/>
    </source>
</evidence>
<keyword evidence="13" id="KW-1071">Ligand-gated ion channel</keyword>
<dbReference type="FunFam" id="3.40.190.10:FF:000010">
    <property type="entry name" value="glutamate receptor ionotropic, NMDA 1 isoform X1"/>
    <property type="match status" value="1"/>
</dbReference>
<keyword evidence="10 24" id="KW-0675">Receptor</keyword>
<comment type="similarity">
    <text evidence="2">Belongs to the glutamate-gated ion channel (TC 1.A.10.1) family.</text>
</comment>
<evidence type="ECO:0000313" key="25">
    <source>
        <dbReference type="Proteomes" id="UP000285301"/>
    </source>
</evidence>
<dbReference type="Pfam" id="PF01094">
    <property type="entry name" value="ANF_receptor"/>
    <property type="match status" value="2"/>
</dbReference>
<evidence type="ECO:0000256" key="19">
    <source>
        <dbReference type="SAM" id="MobiDB-lite"/>
    </source>
</evidence>
<dbReference type="InterPro" id="IPR001508">
    <property type="entry name" value="Iono_Glu_rcpt_met"/>
</dbReference>
<evidence type="ECO:0000256" key="18">
    <source>
        <dbReference type="PIRSR" id="PIRSR601508-3"/>
    </source>
</evidence>
<evidence type="ECO:0000256" key="11">
    <source>
        <dbReference type="ARBA" id="ARBA00023180"/>
    </source>
</evidence>
<feature type="disulfide bond" evidence="18">
    <location>
        <begin position="743"/>
        <end position="799"/>
    </location>
</feature>
<keyword evidence="25" id="KW-1185">Reference proteome</keyword>